<feature type="compositionally biased region" description="Gly residues" evidence="1">
    <location>
        <begin position="467"/>
        <end position="488"/>
    </location>
</feature>
<feature type="region of interest" description="Disordered" evidence="1">
    <location>
        <begin position="467"/>
        <end position="489"/>
    </location>
</feature>
<name>A0A1F7UWM8_9BACT</name>
<gene>
    <name evidence="2" type="ORF">A2936_03900</name>
</gene>
<protein>
    <submittedName>
        <fullName evidence="2">Uncharacterized protein</fullName>
    </submittedName>
</protein>
<comment type="caution">
    <text evidence="2">The sequence shown here is derived from an EMBL/GenBank/DDBJ whole genome shotgun (WGS) entry which is preliminary data.</text>
</comment>
<feature type="region of interest" description="Disordered" evidence="1">
    <location>
        <begin position="175"/>
        <end position="196"/>
    </location>
</feature>
<evidence type="ECO:0000313" key="2">
    <source>
        <dbReference type="EMBL" id="OGL82702.1"/>
    </source>
</evidence>
<evidence type="ECO:0000256" key="1">
    <source>
        <dbReference type="SAM" id="MobiDB-lite"/>
    </source>
</evidence>
<feature type="region of interest" description="Disordered" evidence="1">
    <location>
        <begin position="399"/>
        <end position="429"/>
    </location>
</feature>
<feature type="compositionally biased region" description="Low complexity" evidence="1">
    <location>
        <begin position="532"/>
        <end position="548"/>
    </location>
</feature>
<feature type="compositionally biased region" description="Gly residues" evidence="1">
    <location>
        <begin position="510"/>
        <end position="531"/>
    </location>
</feature>
<dbReference type="AlphaFoldDB" id="A0A1F7UWM8"/>
<sequence length="730" mass="73742">MFNKKLVLIVSIVLAIALVIGAAKFWPSLNKRDVGKMDTSKTITFVADQALAGGYTVPSDTKLVIKNGAAVTVDGDFLVQGSLVCENGPLNLIVKGTFSAEDLVECNRPKELASGDNGSGIAIVAESFNVSEDAIIISNSHVQMVTDASYLAKTSEDFEKLYEAIEKDRTGKFRLGPLTPLEEIPENTPGRPISKLPLTTVASSSRQSAESQNSLLGNISNLILPIARAQAPAPATDISGAPVPNTTKIGGTWVVGNPAQPPPRDLKVPTPPKGVKRIILNFNFGQNGVTINNFDLTGPDGRPGTDDVNQGCNARGGRGEDAMRMNVNAANITINNFTLRLGNGGDGGTAETTQDCEHGRATGGDGGHGGNFKMVAGDKFDIVGSFDIYPGKGGNGGKAIAHGRTGENGCPGRNGGDATATGGRGGDNKKLLVISGTVNGRDNITIHEMVAGKGADADATGGNGGDGTGPKCNGGNGGKSTATGGKGGDASCSKFSCTGGNGGNPAARPGNGGKGGTGTAVKPGGNGGKGGNASATAGKAGTGKTANGEPGNVIIEKGGNGGNGGDGCGPGKGGKGGSGKPDGEAGADGKNLCIVVREEGTSVAPPPDEEEPETTPTPDPEFAVTQSNFSFVHNIGSTSCPQSIGTFRVTGTNVPSGARWEASAPPSESWLNSTPSGNVNDDGGQLSFTCQLQEYVTQALSTAATVSVKDTSGQVLKQFTLNIKGQINAR</sequence>
<feature type="region of interest" description="Disordered" evidence="1">
    <location>
        <begin position="503"/>
        <end position="620"/>
    </location>
</feature>
<dbReference type="EMBL" id="MGEK01000012">
    <property type="protein sequence ID" value="OGL82702.1"/>
    <property type="molecule type" value="Genomic_DNA"/>
</dbReference>
<evidence type="ECO:0000313" key="3">
    <source>
        <dbReference type="Proteomes" id="UP000176846"/>
    </source>
</evidence>
<dbReference type="Proteomes" id="UP000176846">
    <property type="component" value="Unassembled WGS sequence"/>
</dbReference>
<reference evidence="2 3" key="1">
    <citation type="journal article" date="2016" name="Nat. Commun.">
        <title>Thousands of microbial genomes shed light on interconnected biogeochemical processes in an aquifer system.</title>
        <authorList>
            <person name="Anantharaman K."/>
            <person name="Brown C.T."/>
            <person name="Hug L.A."/>
            <person name="Sharon I."/>
            <person name="Castelle C.J."/>
            <person name="Probst A.J."/>
            <person name="Thomas B.C."/>
            <person name="Singh A."/>
            <person name="Wilkins M.J."/>
            <person name="Karaoz U."/>
            <person name="Brodie E.L."/>
            <person name="Williams K.H."/>
            <person name="Hubbard S.S."/>
            <person name="Banfield J.F."/>
        </authorList>
    </citation>
    <scope>NUCLEOTIDE SEQUENCE [LARGE SCALE GENOMIC DNA]</scope>
</reference>
<organism evidence="2 3">
    <name type="scientific">Candidatus Uhrbacteria bacterium RIFCSPLOWO2_01_FULL_47_25</name>
    <dbReference type="NCBI Taxonomy" id="1802402"/>
    <lineage>
        <taxon>Bacteria</taxon>
        <taxon>Candidatus Uhriibacteriota</taxon>
    </lineage>
</organism>
<proteinExistence type="predicted"/>
<accession>A0A1F7UWM8</accession>
<feature type="compositionally biased region" description="Gly residues" evidence="1">
    <location>
        <begin position="558"/>
        <end position="580"/>
    </location>
</feature>